<name>A0ABN7TQM7_9BACL</name>
<proteinExistence type="predicted"/>
<evidence type="ECO:0008006" key="3">
    <source>
        <dbReference type="Google" id="ProtNLM"/>
    </source>
</evidence>
<evidence type="ECO:0000313" key="2">
    <source>
        <dbReference type="Proteomes" id="UP000730618"/>
    </source>
</evidence>
<sequence length="382" mass="44864">MAKSWNVEVLLKNGKQSDYVFEGKYEEARQDAYLSFPPGAIQKVRVTDEEDTRIALQPNTNPQVIYRQGSFSLHAKSDVSFPCFTNGFYPVFTRALVEHLNPFINSQQTTYRYDESIDAFRASCHAGEDELYHGFDIQVNHITIRVYPIGANHFIWQEAPKCRYYLNIDPSSDEYLWTYYHLPGVHVEDDALMEIYDDACLGTAHYQKQFLLEITAEEYDELQTVIHARDRKIYLLSAEEIRKHSLLKLNLLANGFVPKEAGFWGRPWKGFLIDTEASRMDRYIIRSSVLSREVFWVCSNMEDLLHFYSRLRERNEEDFAVLMKKFWREKPTDNEMLQHIFRNLSLIGGEARAYLESIKETDLGNYLKQANDKIKVYFYEIP</sequence>
<evidence type="ECO:0000313" key="1">
    <source>
        <dbReference type="EMBL" id="CAG7651578.1"/>
    </source>
</evidence>
<keyword evidence="2" id="KW-1185">Reference proteome</keyword>
<dbReference type="Proteomes" id="UP000730618">
    <property type="component" value="Unassembled WGS sequence"/>
</dbReference>
<accession>A0ABN7TQM7</accession>
<reference evidence="1 2" key="1">
    <citation type="submission" date="2021-06" db="EMBL/GenBank/DDBJ databases">
        <authorList>
            <person name="Criscuolo A."/>
        </authorList>
    </citation>
    <scope>NUCLEOTIDE SEQUENCE [LARGE SCALE GENOMIC DNA]</scope>
    <source>
        <strain evidence="2">CIP 111802</strain>
    </source>
</reference>
<organism evidence="1 2">
    <name type="scientific">Paenibacillus allorhizosphaerae</name>
    <dbReference type="NCBI Taxonomy" id="2849866"/>
    <lineage>
        <taxon>Bacteria</taxon>
        <taxon>Bacillati</taxon>
        <taxon>Bacillota</taxon>
        <taxon>Bacilli</taxon>
        <taxon>Bacillales</taxon>
        <taxon>Paenibacillaceae</taxon>
        <taxon>Paenibacillus</taxon>
    </lineage>
</organism>
<comment type="caution">
    <text evidence="1">The sequence shown here is derived from an EMBL/GenBank/DDBJ whole genome shotgun (WGS) entry which is preliminary data.</text>
</comment>
<dbReference type="EMBL" id="CAJVCE010000016">
    <property type="protein sequence ID" value="CAG7651578.1"/>
    <property type="molecule type" value="Genomic_DNA"/>
</dbReference>
<gene>
    <name evidence="1" type="ORF">PAECIP111802_05000</name>
</gene>
<protein>
    <recommendedName>
        <fullName evidence="3">Spore coat protein YutH</fullName>
    </recommendedName>
</protein>
<dbReference type="RefSeq" id="WP_218101250.1">
    <property type="nucleotide sequence ID" value="NZ_CAJVCE010000016.1"/>
</dbReference>